<dbReference type="CDD" id="cd14363">
    <property type="entry name" value="CUE_TOLIP"/>
    <property type="match status" value="1"/>
</dbReference>
<keyword evidence="5" id="KW-0677">Repeat</keyword>
<evidence type="ECO:0000313" key="15">
    <source>
        <dbReference type="Proteomes" id="UP000694385"/>
    </source>
</evidence>
<organism evidence="14 15">
    <name type="scientific">Jaculus jaculus</name>
    <name type="common">Lesser Egyptian jerboa</name>
    <dbReference type="NCBI Taxonomy" id="51337"/>
    <lineage>
        <taxon>Eukaryota</taxon>
        <taxon>Metazoa</taxon>
        <taxon>Chordata</taxon>
        <taxon>Craniata</taxon>
        <taxon>Vertebrata</taxon>
        <taxon>Euteleostomi</taxon>
        <taxon>Mammalia</taxon>
        <taxon>Eutheria</taxon>
        <taxon>Euarchontoglires</taxon>
        <taxon>Glires</taxon>
        <taxon>Rodentia</taxon>
        <taxon>Myomorpha</taxon>
        <taxon>Dipodoidea</taxon>
        <taxon>Dipodidae</taxon>
        <taxon>Dipodinae</taxon>
        <taxon>Jaculus</taxon>
    </lineage>
</organism>
<name>A0A8C5KD47_JACJA</name>
<dbReference type="SMART" id="SM00239">
    <property type="entry name" value="C2"/>
    <property type="match status" value="1"/>
</dbReference>
<evidence type="ECO:0000259" key="12">
    <source>
        <dbReference type="PROSITE" id="PS50004"/>
    </source>
</evidence>
<evidence type="ECO:0000256" key="5">
    <source>
        <dbReference type="ARBA" id="ARBA00022737"/>
    </source>
</evidence>
<comment type="subunit">
    <text evidence="10">Oligomerizes. Binds to TLR2 and the TLR4-MD2 complex via its C-terminus. Exists as complex with IRAK1 in unstimulated cells. Upon IL-1 signaling, Tollip binds to the activated IL-1 receptor complex containing IL-1RI, IL-1RacP and the adapter protein MyD88, where it interacts with the TIR domain of IL-1RacP. MyD88 then triggers IRAK1 autophosphorylation, which in turn leads to the dissociation of IRAK1 from Tollip and IL-1RAcP. Found in a complex with TOM1; interacts (via N-terminus) with TOM1 (via GAT domain); the interactions leads to TOM1-recruitment to endosomes and inhibition of TOLLIP binding to PtdIns(3)P. Interacts with TOM1L2. Interacts with ATG8 family proteins (via the AIM motifs), and ubiquitin (via the CUE domain). Interacts with LRBA. Interacts with ZNF268; this interaction leads to degradation by Tollip-mediated selective autophagy system.</text>
</comment>
<dbReference type="SUPFAM" id="SSF49562">
    <property type="entry name" value="C2 domain (Calcium/lipid-binding domain, CaLB)"/>
    <property type="match status" value="1"/>
</dbReference>
<dbReference type="InterPro" id="IPR035892">
    <property type="entry name" value="C2_domain_sf"/>
</dbReference>
<dbReference type="PANTHER" id="PTHR16461:SF5">
    <property type="entry name" value="TOLL-INTERACTING PROTEIN"/>
    <property type="match status" value="1"/>
</dbReference>
<comment type="similarity">
    <text evidence="2">Belongs to the tollip family.</text>
</comment>
<dbReference type="SMART" id="SM00546">
    <property type="entry name" value="CUE"/>
    <property type="match status" value="1"/>
</dbReference>
<dbReference type="InterPro" id="IPR041799">
    <property type="entry name" value="TOLIP_CUE"/>
</dbReference>
<dbReference type="FunFam" id="1.10.8.10:FF:000036">
    <property type="entry name" value="Toll-interacting protein-like Protein"/>
    <property type="match status" value="1"/>
</dbReference>
<dbReference type="PROSITE" id="PS50004">
    <property type="entry name" value="C2"/>
    <property type="match status" value="1"/>
</dbReference>
<dbReference type="InterPro" id="IPR003892">
    <property type="entry name" value="CUE"/>
</dbReference>
<dbReference type="GeneTree" id="ENSGT00390000013104"/>
<evidence type="ECO:0000256" key="6">
    <source>
        <dbReference type="ARBA" id="ARBA00022859"/>
    </source>
</evidence>
<evidence type="ECO:0000256" key="11">
    <source>
        <dbReference type="ARBA" id="ARBA00072084"/>
    </source>
</evidence>
<dbReference type="PANTHER" id="PTHR16461">
    <property type="entry name" value="TOLL-INTERACTING PROTEIN"/>
    <property type="match status" value="1"/>
</dbReference>
<dbReference type="PROSITE" id="PS51140">
    <property type="entry name" value="CUE"/>
    <property type="match status" value="1"/>
</dbReference>
<protein>
    <recommendedName>
        <fullName evidence="11">Toll-interacting protein</fullName>
    </recommendedName>
</protein>
<evidence type="ECO:0000256" key="8">
    <source>
        <dbReference type="ARBA" id="ARBA00023198"/>
    </source>
</evidence>
<dbReference type="GO" id="GO:0006914">
    <property type="term" value="P:autophagy"/>
    <property type="evidence" value="ECO:0007669"/>
    <property type="project" value="UniProtKB-KW"/>
</dbReference>
<dbReference type="InterPro" id="IPR037301">
    <property type="entry name" value="Tollip_C2"/>
</dbReference>
<keyword evidence="7" id="KW-0072">Autophagy</keyword>
<evidence type="ECO:0000256" key="2">
    <source>
        <dbReference type="ARBA" id="ARBA00009278"/>
    </source>
</evidence>
<evidence type="ECO:0000256" key="7">
    <source>
        <dbReference type="ARBA" id="ARBA00023006"/>
    </source>
</evidence>
<sequence length="266" mass="29718">MATTVSTQHGPVYIGELPQDLLRITPTQQQQQIQLDAQAAQQLQYRGAVGTVGRLSITVVQAKLAKNYGMILMDPYCRLRLGYAVYETPTAHNGAKNPRWNKVIQCTVPPGGDSFYLEIFDERAFSMDDRIAWTHITIPESLKQGQVEDKWYSLSGRQGDDKEGMINLVNPGMMPMAMPPPAVTAQPRCNEEDLKAIQDMFPNMDREVIRSLLEAQRGNKDAAINSLLQMGEESYTCLPPLASCHWPFGLAHPGLLCRVTVPTRFQ</sequence>
<dbReference type="GO" id="GO:0006954">
    <property type="term" value="P:inflammatory response"/>
    <property type="evidence" value="ECO:0007669"/>
    <property type="project" value="UniProtKB-KW"/>
</dbReference>
<keyword evidence="3" id="KW-0963">Cytoplasm</keyword>
<dbReference type="Proteomes" id="UP000694385">
    <property type="component" value="Unassembled WGS sequence"/>
</dbReference>
<dbReference type="Gene3D" id="1.10.8.10">
    <property type="entry name" value="DNA helicase RuvA subunit, C-terminal domain"/>
    <property type="match status" value="1"/>
</dbReference>
<dbReference type="CDD" id="cd04016">
    <property type="entry name" value="C2_Tollip"/>
    <property type="match status" value="1"/>
</dbReference>
<reference evidence="14" key="1">
    <citation type="submission" date="2025-08" db="UniProtKB">
        <authorList>
            <consortium name="Ensembl"/>
        </authorList>
    </citation>
    <scope>IDENTIFICATION</scope>
</reference>
<dbReference type="GO" id="GO:0006511">
    <property type="term" value="P:ubiquitin-dependent protein catabolic process"/>
    <property type="evidence" value="ECO:0007669"/>
    <property type="project" value="TreeGrafter"/>
</dbReference>
<evidence type="ECO:0000256" key="1">
    <source>
        <dbReference type="ARBA" id="ARBA00004496"/>
    </source>
</evidence>
<evidence type="ECO:0000256" key="4">
    <source>
        <dbReference type="ARBA" id="ARBA00022588"/>
    </source>
</evidence>
<evidence type="ECO:0000256" key="3">
    <source>
        <dbReference type="ARBA" id="ARBA00022490"/>
    </source>
</evidence>
<accession>A0A8C5KD47</accession>
<dbReference type="GO" id="GO:0043130">
    <property type="term" value="F:ubiquitin binding"/>
    <property type="evidence" value="ECO:0007669"/>
    <property type="project" value="InterPro"/>
</dbReference>
<evidence type="ECO:0000256" key="10">
    <source>
        <dbReference type="ARBA" id="ARBA00062154"/>
    </source>
</evidence>
<dbReference type="Ensembl" id="ENSJJAT00000014872.1">
    <property type="protein sequence ID" value="ENSJJAP00000008443.1"/>
    <property type="gene ID" value="ENSJJAG00000012608.1"/>
</dbReference>
<evidence type="ECO:0000259" key="13">
    <source>
        <dbReference type="PROSITE" id="PS51140"/>
    </source>
</evidence>
<keyword evidence="6" id="KW-0391">Immunity</keyword>
<dbReference type="Pfam" id="PF00168">
    <property type="entry name" value="C2"/>
    <property type="match status" value="1"/>
</dbReference>
<dbReference type="Pfam" id="PF02845">
    <property type="entry name" value="CUE"/>
    <property type="match status" value="1"/>
</dbReference>
<comment type="function">
    <text evidence="9">Component of the signaling pathway of IL-1 and Toll-like receptors. Inhibits cell activation by microbial products. Recruits IRAK1 to the IL-1 receptor complex. Inhibits IRAK1 phosphorylation and kinase activity. Connects the ubiquitin pathway to autophagy by functioning as a ubiquitin-ATG8 family adapter and thus mediating autophagic clearance of ubiquitin conjugates. The TOLLIP-dependent selective autophagy pathway plays an important role in clearance of cytotoxic polyQ proteins aggregates. In a complex with TOM1, recruits ubiquitin-conjugated proteins onto early endosomes. Binds to phosphatidylinositol 3-phosphate (PtdIns(3)P).</text>
</comment>
<comment type="subcellular location">
    <subcellularLocation>
        <location evidence="1">Cytoplasm</location>
    </subcellularLocation>
</comment>
<dbReference type="GO" id="GO:0045087">
    <property type="term" value="P:innate immune response"/>
    <property type="evidence" value="ECO:0007669"/>
    <property type="project" value="UniProtKB-KW"/>
</dbReference>
<dbReference type="GO" id="GO:0005737">
    <property type="term" value="C:cytoplasm"/>
    <property type="evidence" value="ECO:0007669"/>
    <property type="project" value="UniProtKB-SubCell"/>
</dbReference>
<reference evidence="14" key="2">
    <citation type="submission" date="2025-09" db="UniProtKB">
        <authorList>
            <consortium name="Ensembl"/>
        </authorList>
    </citation>
    <scope>IDENTIFICATION</scope>
</reference>
<dbReference type="Gene3D" id="2.60.40.150">
    <property type="entry name" value="C2 domain"/>
    <property type="match status" value="1"/>
</dbReference>
<feature type="domain" description="C2" evidence="12">
    <location>
        <begin position="35"/>
        <end position="152"/>
    </location>
</feature>
<keyword evidence="15" id="KW-1185">Reference proteome</keyword>
<dbReference type="InterPro" id="IPR000008">
    <property type="entry name" value="C2_dom"/>
</dbReference>
<evidence type="ECO:0000256" key="9">
    <source>
        <dbReference type="ARBA" id="ARBA00053704"/>
    </source>
</evidence>
<dbReference type="InterPro" id="IPR009060">
    <property type="entry name" value="UBA-like_sf"/>
</dbReference>
<evidence type="ECO:0000313" key="14">
    <source>
        <dbReference type="Ensembl" id="ENSJJAP00000008443.1"/>
    </source>
</evidence>
<keyword evidence="8" id="KW-0395">Inflammatory response</keyword>
<dbReference type="FunFam" id="2.60.40.150:FF:000055">
    <property type="entry name" value="Toll-interacting protein-like Protein"/>
    <property type="match status" value="1"/>
</dbReference>
<feature type="domain" description="CUE" evidence="13">
    <location>
        <begin position="189"/>
        <end position="232"/>
    </location>
</feature>
<dbReference type="SUPFAM" id="SSF46934">
    <property type="entry name" value="UBA-like"/>
    <property type="match status" value="1"/>
</dbReference>
<dbReference type="GO" id="GO:0031624">
    <property type="term" value="F:ubiquitin conjugating enzyme binding"/>
    <property type="evidence" value="ECO:0007669"/>
    <property type="project" value="TreeGrafter"/>
</dbReference>
<proteinExistence type="inferred from homology"/>
<dbReference type="AlphaFoldDB" id="A0A8C5KD47"/>
<keyword evidence="4" id="KW-0399">Innate immunity</keyword>